<dbReference type="EMBL" id="NBSK02000003">
    <property type="protein sequence ID" value="KAJ0218490.1"/>
    <property type="molecule type" value="Genomic_DNA"/>
</dbReference>
<dbReference type="InterPro" id="IPR005516">
    <property type="entry name" value="Remorin_C"/>
</dbReference>
<evidence type="ECO:0000259" key="3">
    <source>
        <dbReference type="Pfam" id="PF03763"/>
    </source>
</evidence>
<name>A0A9R1W9J1_LACSA</name>
<feature type="domain" description="Remorin C-terminal" evidence="3">
    <location>
        <begin position="235"/>
        <end position="336"/>
    </location>
</feature>
<dbReference type="AlphaFoldDB" id="A0A9R1W9J1"/>
<dbReference type="Gramene" id="rna-gnl|WGS:NBSK|LSAT_3X56140_mrna">
    <property type="protein sequence ID" value="cds-PLY75816.1"/>
    <property type="gene ID" value="gene-LSAT_3X56140"/>
</dbReference>
<evidence type="ECO:0000256" key="1">
    <source>
        <dbReference type="ARBA" id="ARBA00005711"/>
    </source>
</evidence>
<comment type="similarity">
    <text evidence="1">Belongs to the remorin family.</text>
</comment>
<gene>
    <name evidence="4" type="ORF">LSAT_V11C300122710</name>
</gene>
<comment type="caution">
    <text evidence="4">The sequence shown here is derived from an EMBL/GenBank/DDBJ whole genome shotgun (WGS) entry which is preliminary data.</text>
</comment>
<accession>A0A9R1W9J1</accession>
<proteinExistence type="inferred from homology"/>
<dbReference type="PANTHER" id="PTHR31471">
    <property type="entry name" value="OS02G0116800 PROTEIN"/>
    <property type="match status" value="1"/>
</dbReference>
<feature type="compositionally biased region" description="Basic and acidic residues" evidence="2">
    <location>
        <begin position="86"/>
        <end position="109"/>
    </location>
</feature>
<dbReference type="Pfam" id="PF03763">
    <property type="entry name" value="Remorin_C"/>
    <property type="match status" value="1"/>
</dbReference>
<feature type="compositionally biased region" description="Basic and acidic residues" evidence="2">
    <location>
        <begin position="221"/>
        <end position="237"/>
    </location>
</feature>
<feature type="compositionally biased region" description="Basic and acidic residues" evidence="2">
    <location>
        <begin position="193"/>
        <end position="211"/>
    </location>
</feature>
<feature type="region of interest" description="Disordered" evidence="2">
    <location>
        <begin position="265"/>
        <end position="285"/>
    </location>
</feature>
<evidence type="ECO:0000313" key="5">
    <source>
        <dbReference type="Proteomes" id="UP000235145"/>
    </source>
</evidence>
<feature type="region of interest" description="Disordered" evidence="2">
    <location>
        <begin position="21"/>
        <end position="64"/>
    </location>
</feature>
<dbReference type="PANTHER" id="PTHR31471:SF51">
    <property type="entry name" value="REMORIN FAMILY PROTEIN"/>
    <property type="match status" value="1"/>
</dbReference>
<feature type="region of interest" description="Disordered" evidence="2">
    <location>
        <begin position="81"/>
        <end position="237"/>
    </location>
</feature>
<dbReference type="OrthoDB" id="1879425at2759"/>
<feature type="compositionally biased region" description="Basic and acidic residues" evidence="2">
    <location>
        <begin position="152"/>
        <end position="165"/>
    </location>
</feature>
<sequence>MENFIKHMRVRFAGMDEEIAEEASRVRDQNTPSPRTRSFKGDNRKGQNWYRRQSSREPTYDYDSDYMESDEFRTAVAAAAFAIGSVEERRRTRRRRDDSLSKGKSKTDDGAVSVTRRARERISSSSSSSNNKMKNKDDNTVHMSTPSLLPKKSSESQEKVSDKANRPSNTDFTSEAFSSSPFVKKTSDSFQKQSDKRKPETGLESSRREQPTEQLTFPATEVDRKRSQPTLEDVKADAWEKNEMERIKERYERLNAKILEWETEKKEKAQKKLSRTKDESGKKRARVLQNYKTEIEMIDQIAEGARSQAEENQRKEVIKVKEKAEVIRITGKVPTKACLCF</sequence>
<dbReference type="Proteomes" id="UP000235145">
    <property type="component" value="Unassembled WGS sequence"/>
</dbReference>
<protein>
    <recommendedName>
        <fullName evidence="3">Remorin C-terminal domain-containing protein</fullName>
    </recommendedName>
</protein>
<reference evidence="4 5" key="1">
    <citation type="journal article" date="2017" name="Nat. Commun.">
        <title>Genome assembly with in vitro proximity ligation data and whole-genome triplication in lettuce.</title>
        <authorList>
            <person name="Reyes-Chin-Wo S."/>
            <person name="Wang Z."/>
            <person name="Yang X."/>
            <person name="Kozik A."/>
            <person name="Arikit S."/>
            <person name="Song C."/>
            <person name="Xia L."/>
            <person name="Froenicke L."/>
            <person name="Lavelle D.O."/>
            <person name="Truco M.J."/>
            <person name="Xia R."/>
            <person name="Zhu S."/>
            <person name="Xu C."/>
            <person name="Xu H."/>
            <person name="Xu X."/>
            <person name="Cox K."/>
            <person name="Korf I."/>
            <person name="Meyers B.C."/>
            <person name="Michelmore R.W."/>
        </authorList>
    </citation>
    <scope>NUCLEOTIDE SEQUENCE [LARGE SCALE GENOMIC DNA]</scope>
    <source>
        <strain evidence="5">cv. Salinas</strain>
        <tissue evidence="4">Seedlings</tissue>
    </source>
</reference>
<evidence type="ECO:0000256" key="2">
    <source>
        <dbReference type="SAM" id="MobiDB-lite"/>
    </source>
</evidence>
<feature type="compositionally biased region" description="Polar residues" evidence="2">
    <location>
        <begin position="166"/>
        <end position="181"/>
    </location>
</feature>
<keyword evidence="5" id="KW-1185">Reference proteome</keyword>
<organism evidence="4 5">
    <name type="scientific">Lactuca sativa</name>
    <name type="common">Garden lettuce</name>
    <dbReference type="NCBI Taxonomy" id="4236"/>
    <lineage>
        <taxon>Eukaryota</taxon>
        <taxon>Viridiplantae</taxon>
        <taxon>Streptophyta</taxon>
        <taxon>Embryophyta</taxon>
        <taxon>Tracheophyta</taxon>
        <taxon>Spermatophyta</taxon>
        <taxon>Magnoliopsida</taxon>
        <taxon>eudicotyledons</taxon>
        <taxon>Gunneridae</taxon>
        <taxon>Pentapetalae</taxon>
        <taxon>asterids</taxon>
        <taxon>campanulids</taxon>
        <taxon>Asterales</taxon>
        <taxon>Asteraceae</taxon>
        <taxon>Cichorioideae</taxon>
        <taxon>Cichorieae</taxon>
        <taxon>Lactucinae</taxon>
        <taxon>Lactuca</taxon>
    </lineage>
</organism>
<evidence type="ECO:0000313" key="4">
    <source>
        <dbReference type="EMBL" id="KAJ0218490.1"/>
    </source>
</evidence>